<feature type="region of interest" description="Disordered" evidence="2">
    <location>
        <begin position="555"/>
        <end position="611"/>
    </location>
</feature>
<evidence type="ECO:0000256" key="2">
    <source>
        <dbReference type="SAM" id="MobiDB-lite"/>
    </source>
</evidence>
<feature type="compositionally biased region" description="Polar residues" evidence="2">
    <location>
        <begin position="181"/>
        <end position="203"/>
    </location>
</feature>
<dbReference type="EMBL" id="JAVHJV010000039">
    <property type="protein sequence ID" value="KAK5936481.1"/>
    <property type="molecule type" value="Genomic_DNA"/>
</dbReference>
<feature type="compositionally biased region" description="Polar residues" evidence="2">
    <location>
        <begin position="594"/>
        <end position="604"/>
    </location>
</feature>
<evidence type="ECO:0000313" key="3">
    <source>
        <dbReference type="EMBL" id="KAK5936481.1"/>
    </source>
</evidence>
<keyword evidence="4" id="KW-1185">Reference proteome</keyword>
<dbReference type="Proteomes" id="UP001334248">
    <property type="component" value="Unassembled WGS sequence"/>
</dbReference>
<evidence type="ECO:0000256" key="1">
    <source>
        <dbReference type="SAM" id="Coils"/>
    </source>
</evidence>
<dbReference type="RefSeq" id="XP_064724571.1">
    <property type="nucleotide sequence ID" value="XM_064879657.1"/>
</dbReference>
<comment type="caution">
    <text evidence="3">The sequence shown here is derived from an EMBL/GenBank/DDBJ whole genome shotgun (WGS) entry which is preliminary data.</text>
</comment>
<feature type="compositionally biased region" description="Polar residues" evidence="2">
    <location>
        <begin position="226"/>
        <end position="242"/>
    </location>
</feature>
<feature type="coiled-coil region" evidence="1">
    <location>
        <begin position="760"/>
        <end position="810"/>
    </location>
</feature>
<dbReference type="GeneID" id="90004727"/>
<reference evidence="3 4" key="1">
    <citation type="journal article" date="2023" name="Res Sq">
        <title>Genomic and morphological characterization of Knufia obscura isolated from the Mars 2020 spacecraft assembly facility.</title>
        <authorList>
            <person name="Chander A.M."/>
            <person name="Teixeira M.M."/>
            <person name="Singh N.K."/>
            <person name="Williams M.P."/>
            <person name="Parker C.W."/>
            <person name="Leo P."/>
            <person name="Stajich J.E."/>
            <person name="Torok T."/>
            <person name="Tighe S."/>
            <person name="Mason C.E."/>
            <person name="Venkateswaran K."/>
        </authorList>
    </citation>
    <scope>NUCLEOTIDE SEQUENCE [LARGE SCALE GENOMIC DNA]</scope>
    <source>
        <strain evidence="3 4">CCFEE 5817</strain>
    </source>
</reference>
<evidence type="ECO:0000313" key="4">
    <source>
        <dbReference type="Proteomes" id="UP001334248"/>
    </source>
</evidence>
<proteinExistence type="predicted"/>
<gene>
    <name evidence="3" type="ORF">PMZ80_011278</name>
</gene>
<feature type="compositionally biased region" description="Acidic residues" evidence="2">
    <location>
        <begin position="570"/>
        <end position="592"/>
    </location>
</feature>
<feature type="region of interest" description="Disordered" evidence="2">
    <location>
        <begin position="731"/>
        <end position="760"/>
    </location>
</feature>
<name>A0ABR0R764_9EURO</name>
<organism evidence="3 4">
    <name type="scientific">Knufia obscura</name>
    <dbReference type="NCBI Taxonomy" id="1635080"/>
    <lineage>
        <taxon>Eukaryota</taxon>
        <taxon>Fungi</taxon>
        <taxon>Dikarya</taxon>
        <taxon>Ascomycota</taxon>
        <taxon>Pezizomycotina</taxon>
        <taxon>Eurotiomycetes</taxon>
        <taxon>Chaetothyriomycetidae</taxon>
        <taxon>Chaetothyriales</taxon>
        <taxon>Trichomeriaceae</taxon>
        <taxon>Knufia</taxon>
    </lineage>
</organism>
<sequence length="829" mass="92011">MTFESTDVSLGLEETPPLTVELSSTNPTLRRLILEATDLSARVAKNVTEEEAEIGQAGDTQACQAAKQEIDMLYTVLLKTAMHLKPSTKSDLQKYLPPLLPALFIPARPPSADREDAFMSGTIATSGTANVKMPTSLWNLHLPATPPDDFDHTDTDDAIEERTQTRPNDSVVSKPSGRCPASSNPEQSQDSPGSHSPPLSQPTMHRPPWEDLHLIDAGRNDKSDTRISPLSTSEPCSPNQQPSEDKPTSRGQQPLEGEGSKVPARAPSFRSAAREARDKLAGQATPCPRTSRKRKARNTSGAKDLYDIVAQLGGREVQEIMQEAKPFPEQPQQTSHPLRRLGVSSKSEPLTMSLVAQSVQRVMQHSSSQWINAVLHRFDVVFLHRFYLAAKHEVSVARVQGRPSVFIEESAKLLQMHGHHPTKPQCNKVPSVVLDRLTDFACLGGPETNQDRESIRTKLGNVQQLGKRWQYLVDHVNEDVLVLFPPSVNDYRSRHSLHMNDQTVKWLAGLLQDRRKSLSAASPEILKLAELALEKTFRSYSRRQEEIFGGAGRLLRVPRPLGDKDKSDGGSDDGNDDGSDNESHDEDGDGEDNISQTLDSPSTGESHRSENGLRYCKESCTESGASITADGAEVYGSDAPAATSSTWPVHRQRLSDIDMDGPTENELAFDESRLGLIVEPVQVRLRSDLRDGYRWSVSTEQSYLFQNLLASYQSVFTEVYATTSVPGSKLWRPDRKSHPMLATSPNKGLMDSSKKYSNGRSSLRTSLAAKEIEVENEERNLTLQAVRKEVKMLEDENGRLRAEMHAIHDRLEGSRKQAEKMLESFQRWS</sequence>
<feature type="region of interest" description="Disordered" evidence="2">
    <location>
        <begin position="161"/>
        <end position="208"/>
    </location>
</feature>
<keyword evidence="1" id="KW-0175">Coiled coil</keyword>
<feature type="region of interest" description="Disordered" evidence="2">
    <location>
        <begin position="220"/>
        <end position="302"/>
    </location>
</feature>
<protein>
    <submittedName>
        <fullName evidence="3">Uncharacterized protein</fullName>
    </submittedName>
</protein>
<accession>A0ABR0R764</accession>